<keyword evidence="1" id="KW-0812">Transmembrane</keyword>
<keyword evidence="1" id="KW-1133">Transmembrane helix</keyword>
<evidence type="ECO:0000313" key="3">
    <source>
        <dbReference type="Proteomes" id="UP000000269"/>
    </source>
</evidence>
<dbReference type="KEGG" id="aoe:Clos_1902"/>
<dbReference type="EMBL" id="CP000853">
    <property type="protein sequence ID" value="ABW19442.1"/>
    <property type="molecule type" value="Genomic_DNA"/>
</dbReference>
<gene>
    <name evidence="2" type="ordered locus">Clos_1902</name>
</gene>
<organism evidence="2 3">
    <name type="scientific">Alkaliphilus oremlandii (strain OhILAs)</name>
    <name type="common">Clostridium oremlandii (strain OhILAs)</name>
    <dbReference type="NCBI Taxonomy" id="350688"/>
    <lineage>
        <taxon>Bacteria</taxon>
        <taxon>Bacillati</taxon>
        <taxon>Bacillota</taxon>
        <taxon>Clostridia</taxon>
        <taxon>Peptostreptococcales</taxon>
        <taxon>Natronincolaceae</taxon>
        <taxon>Alkaliphilus</taxon>
    </lineage>
</organism>
<name>A8MI10_ALKOO</name>
<keyword evidence="3" id="KW-1185">Reference proteome</keyword>
<dbReference type="STRING" id="350688.Clos_1902"/>
<accession>A8MI10</accession>
<feature type="transmembrane region" description="Helical" evidence="1">
    <location>
        <begin position="6"/>
        <end position="28"/>
    </location>
</feature>
<evidence type="ECO:0000256" key="1">
    <source>
        <dbReference type="SAM" id="Phobius"/>
    </source>
</evidence>
<dbReference type="Proteomes" id="UP000000269">
    <property type="component" value="Chromosome"/>
</dbReference>
<sequence length="173" mass="19655">MNMGKSWIYIAMATIIILMMFLLTIFFIEINSIIALGNRVENSLIGAGWAGFGELDLERLSERIEGIDDAATREIYLDKVRAERIVREYIRENLKLDEDYIPKEDSYITNKSNPVIIDEIRVFNPDELPVAASNGTLITRTTIQITAQIPMDIKGVGFLYAKKTVFVDIDSFI</sequence>
<keyword evidence="1" id="KW-0472">Membrane</keyword>
<proteinExistence type="predicted"/>
<reference evidence="3" key="1">
    <citation type="submission" date="2007-10" db="EMBL/GenBank/DDBJ databases">
        <title>Complete genome of Alkaliphilus oremlandii OhILAs.</title>
        <authorList>
            <person name="Copeland A."/>
            <person name="Lucas S."/>
            <person name="Lapidus A."/>
            <person name="Barry K."/>
            <person name="Detter J.C."/>
            <person name="Glavina del Rio T."/>
            <person name="Hammon N."/>
            <person name="Israni S."/>
            <person name="Dalin E."/>
            <person name="Tice H."/>
            <person name="Pitluck S."/>
            <person name="Chain P."/>
            <person name="Malfatti S."/>
            <person name="Shin M."/>
            <person name="Vergez L."/>
            <person name="Schmutz J."/>
            <person name="Larimer F."/>
            <person name="Land M."/>
            <person name="Hauser L."/>
            <person name="Kyrpides N."/>
            <person name="Mikhailova N."/>
            <person name="Stolz J.F."/>
            <person name="Dawson A."/>
            <person name="Fisher E."/>
            <person name="Crable B."/>
            <person name="Perera E."/>
            <person name="Lisak J."/>
            <person name="Ranganathan M."/>
            <person name="Basu P."/>
            <person name="Richardson P."/>
        </authorList>
    </citation>
    <scope>NUCLEOTIDE SEQUENCE [LARGE SCALE GENOMIC DNA]</scope>
    <source>
        <strain evidence="3">OhILAs</strain>
    </source>
</reference>
<dbReference type="HOGENOM" id="CLU_1544420_0_0_9"/>
<protein>
    <recommendedName>
        <fullName evidence="4">Sporulation protein YunB</fullName>
    </recommendedName>
</protein>
<dbReference type="AlphaFoldDB" id="A8MI10"/>
<evidence type="ECO:0000313" key="2">
    <source>
        <dbReference type="EMBL" id="ABW19442.1"/>
    </source>
</evidence>
<evidence type="ECO:0008006" key="4">
    <source>
        <dbReference type="Google" id="ProtNLM"/>
    </source>
</evidence>